<feature type="compositionally biased region" description="Polar residues" evidence="1">
    <location>
        <begin position="39"/>
        <end position="88"/>
    </location>
</feature>
<keyword evidence="3" id="KW-1185">Reference proteome</keyword>
<accession>A0ABY7CMC0</accession>
<evidence type="ECO:0000256" key="1">
    <source>
        <dbReference type="SAM" id="MobiDB-lite"/>
    </source>
</evidence>
<gene>
    <name evidence="2" type="ORF">PtA15_6A703</name>
</gene>
<feature type="compositionally biased region" description="Polar residues" evidence="1">
    <location>
        <begin position="1"/>
        <end position="12"/>
    </location>
</feature>
<dbReference type="GeneID" id="77811332"/>
<feature type="region of interest" description="Disordered" evidence="1">
    <location>
        <begin position="685"/>
        <end position="735"/>
    </location>
</feature>
<evidence type="ECO:0000313" key="2">
    <source>
        <dbReference type="EMBL" id="WAQ86073.1"/>
    </source>
</evidence>
<feature type="compositionally biased region" description="Basic residues" evidence="1">
    <location>
        <begin position="611"/>
        <end position="631"/>
    </location>
</feature>
<protein>
    <recommendedName>
        <fullName evidence="4">HMG box domain-containing protein</fullName>
    </recommendedName>
</protein>
<feature type="compositionally biased region" description="Polar residues" evidence="1">
    <location>
        <begin position="719"/>
        <end position="728"/>
    </location>
</feature>
<dbReference type="EMBL" id="CP110426">
    <property type="protein sequence ID" value="WAQ86073.1"/>
    <property type="molecule type" value="Genomic_DNA"/>
</dbReference>
<feature type="compositionally biased region" description="Pro residues" evidence="1">
    <location>
        <begin position="147"/>
        <end position="159"/>
    </location>
</feature>
<feature type="compositionally biased region" description="Polar residues" evidence="1">
    <location>
        <begin position="580"/>
        <end position="608"/>
    </location>
</feature>
<feature type="region of interest" description="Disordered" evidence="1">
    <location>
        <begin position="1"/>
        <end position="88"/>
    </location>
</feature>
<name>A0ABY7CMC0_9BASI</name>
<evidence type="ECO:0000313" key="3">
    <source>
        <dbReference type="Proteomes" id="UP001164743"/>
    </source>
</evidence>
<proteinExistence type="predicted"/>
<feature type="region of interest" description="Disordered" evidence="1">
    <location>
        <begin position="570"/>
        <end position="664"/>
    </location>
</feature>
<feature type="compositionally biased region" description="Basic residues" evidence="1">
    <location>
        <begin position="161"/>
        <end position="171"/>
    </location>
</feature>
<sequence length="744" mass="82407">MSHLPLTNNGNPMQLADPNQHGYYASPPNPTPSADHRQQQYFSSPAFQYNQPHPGSTFEHSSPGLQLSTPGQFTSLPNLQHSTPLQRNQNQRSILMSSNGLYVPDRNLATSGYRGATHGNQPQFSIYENHNAPAAQPTPRQVLPQEYLPPAPMPNPQVQPPKKKPRNKTKRPYVEADTQASQIKINPAQMPAPPNSTNPATEPTARDSVTRFLMVPNLNTVPAARVPPTLEAYANKTSDELRAIALAKSKKVMTREDELYFFQYYELQKVELTLAAINRRVSMSMIENLMGRKQAVRGASGWNNFQAKNNDVFKGKGQGVRNSGGMKKLSPMWWDLTSEQRDTYKNKKLPAIIEEDESDASTDAPNLAAVTGLRAHSKSLKLAEKRVDKFMKEWNQKALNIAASNHCELVMFAVSNHLQSNNFQLAYSTPGAAEFVKQMYEADGIQNYQSRIQSYCTGAKLNAISAAVTQKKTKKGVNNEAVTQARAKLAEFVSRETEGRKTSWSWQGCDKALGRLGYKVVFLPGTLSNPEWIKSASNRLLNDEAKLIMDDIDQDLIRIVKDKDALMGHIRQPVKPAASRISQKKTSVNRKGSPDAENQNTTNPQSGSAATKKRKRNNAAPPKKRKQRKRLPSLTLSERALDSNTSDEDAQSDSGTTFPARRFRPTRLAAGGFMLSDHSLANNTNEEEDLQARGQQVSSVPHSDEEEDCGPSYKHTDPQKSATHSTLHASRAGPAASLYLQACN</sequence>
<organism evidence="2 3">
    <name type="scientific">Puccinia triticina</name>
    <dbReference type="NCBI Taxonomy" id="208348"/>
    <lineage>
        <taxon>Eukaryota</taxon>
        <taxon>Fungi</taxon>
        <taxon>Dikarya</taxon>
        <taxon>Basidiomycota</taxon>
        <taxon>Pucciniomycotina</taxon>
        <taxon>Pucciniomycetes</taxon>
        <taxon>Pucciniales</taxon>
        <taxon>Pucciniaceae</taxon>
        <taxon>Puccinia</taxon>
    </lineage>
</organism>
<dbReference type="Proteomes" id="UP001164743">
    <property type="component" value="Chromosome 6A"/>
</dbReference>
<feature type="region of interest" description="Disordered" evidence="1">
    <location>
        <begin position="144"/>
        <end position="204"/>
    </location>
</feature>
<evidence type="ECO:0008006" key="4">
    <source>
        <dbReference type="Google" id="ProtNLM"/>
    </source>
</evidence>
<reference evidence="2" key="1">
    <citation type="submission" date="2022-10" db="EMBL/GenBank/DDBJ databases">
        <title>Puccinia triticina Genome sequencing and assembly.</title>
        <authorList>
            <person name="Li C."/>
        </authorList>
    </citation>
    <scope>NUCLEOTIDE SEQUENCE</scope>
    <source>
        <strain evidence="2">Pt15</strain>
    </source>
</reference>
<dbReference type="RefSeq" id="XP_053021628.1">
    <property type="nucleotide sequence ID" value="XM_053170437.1"/>
</dbReference>